<dbReference type="EMBL" id="QEYI01000001">
    <property type="protein sequence ID" value="PWE23225.1"/>
    <property type="molecule type" value="Genomic_DNA"/>
</dbReference>
<dbReference type="InterPro" id="IPR051310">
    <property type="entry name" value="MCP_chemotaxis"/>
</dbReference>
<keyword evidence="3" id="KW-0807">Transducer</keyword>
<comment type="similarity">
    <text evidence="2">Belongs to the methyl-accepting chemotaxis (MCP) protein family.</text>
</comment>
<sequence>MKNLKLRNKIFLILVLPMIAILTLTSFLIVEKIENVSNMKKTSKYINFTVEILKVLKNLQIEREVAISYLNSYGANKEVLDKQINLSLNSEKKLEDFLNNFSLAKNDLHLLEKIEILKNSLTLLKEKRENIFKQSIDSKAIEIFYNEIILDSISFFDELIAYSNSKDLLKASQTYILSVKIIEKIYQEKSLVSNIFKYKKILNDDYNRFISLLTFQDENIKELEKNLTQNQLDFYNLQTKNKAFLNIENLREVIFLKAKKDELINIMIQGFGFGGLIYHYNNLILTSDENILNKIQSDHTKILRAIREYRKFALQDDEKKFLVDIQNSIDLYMERAFMSDYISDTKSIDKKTLDAFDFLSKNIYGSDLKVWIDSSNEKILVFRGLQNRVLEDTLKYIENKTIKLDKQIILFIIFLIAFILTIFIVILLMTRNITKAIKKFENNLNQFFFYSMKEKDEIKLNQISGKDEFALMTKNMNEQILKIDKITKNDKDIILKITEVMQRVNLGYFNVSIEAKSSTKELQTLVEIINKMLESTRVKLDNINLLLNQYSRGNYEFKLEDYQTKTMQGDFGILYKSTTFLAKTISSLISMIENAGENLEKNTKILANSSNELAISSSNQATSLKQTSSSLDQITQNIKYNNENISKMNQISDELSSAAQIGNKAAKQTFVSMDEISKKVKAINEAIVIIDQIAFQTNILSLNAAVEAATAGEAGKGFAVVAGEVRNLASKSSEAANSIKNLVESANIEATDGKNIADDMIKGYENLSSKISSTKEIIENVTIFSKDQELAISKINQTLANLDETTQKNAQTASNIDSLSNEVSNLSDKLLEITSSSKIKNKDY</sequence>
<keyword evidence="5" id="KW-1133">Transmembrane helix</keyword>
<dbReference type="PROSITE" id="PS50111">
    <property type="entry name" value="CHEMOTAXIS_TRANSDUC_2"/>
    <property type="match status" value="1"/>
</dbReference>
<dbReference type="Pfam" id="PF08376">
    <property type="entry name" value="NIT"/>
    <property type="match status" value="1"/>
</dbReference>
<evidence type="ECO:0000256" key="2">
    <source>
        <dbReference type="ARBA" id="ARBA00029447"/>
    </source>
</evidence>
<dbReference type="Pfam" id="PF00015">
    <property type="entry name" value="MCPsignal"/>
    <property type="match status" value="1"/>
</dbReference>
<dbReference type="InterPro" id="IPR004089">
    <property type="entry name" value="MCPsignal_dom"/>
</dbReference>
<gene>
    <name evidence="7" type="ORF">DF188_00695</name>
</gene>
<keyword evidence="1" id="KW-0145">Chemotaxis</keyword>
<dbReference type="SMART" id="SM00283">
    <property type="entry name" value="MA"/>
    <property type="match status" value="1"/>
</dbReference>
<dbReference type="SUPFAM" id="SSF58104">
    <property type="entry name" value="Methyl-accepting chemotaxis protein (MCP) signaling domain"/>
    <property type="match status" value="1"/>
</dbReference>
<dbReference type="RefSeq" id="WP_109065500.1">
    <property type="nucleotide sequence ID" value="NZ_QEYG01000007.1"/>
</dbReference>
<keyword evidence="5" id="KW-0472">Membrane</keyword>
<dbReference type="GO" id="GO:0005886">
    <property type="term" value="C:plasma membrane"/>
    <property type="evidence" value="ECO:0007669"/>
    <property type="project" value="TreeGrafter"/>
</dbReference>
<accession>A0A2U2C2G0</accession>
<dbReference type="GO" id="GO:0007165">
    <property type="term" value="P:signal transduction"/>
    <property type="evidence" value="ECO:0007669"/>
    <property type="project" value="UniProtKB-KW"/>
</dbReference>
<dbReference type="GO" id="GO:0004888">
    <property type="term" value="F:transmembrane signaling receptor activity"/>
    <property type="evidence" value="ECO:0007669"/>
    <property type="project" value="TreeGrafter"/>
</dbReference>
<dbReference type="PANTHER" id="PTHR43531">
    <property type="entry name" value="PROTEIN ICFG"/>
    <property type="match status" value="1"/>
</dbReference>
<feature type="transmembrane region" description="Helical" evidence="5">
    <location>
        <begin position="408"/>
        <end position="429"/>
    </location>
</feature>
<dbReference type="AlphaFoldDB" id="A0A2U2C2G0"/>
<name>A0A2U2C2G0_9BACT</name>
<protein>
    <submittedName>
        <fullName evidence="7">Chemotaxis protein</fullName>
    </submittedName>
</protein>
<dbReference type="GO" id="GO:0006935">
    <property type="term" value="P:chemotaxis"/>
    <property type="evidence" value="ECO:0007669"/>
    <property type="project" value="UniProtKB-KW"/>
</dbReference>
<evidence type="ECO:0000256" key="5">
    <source>
        <dbReference type="SAM" id="Phobius"/>
    </source>
</evidence>
<feature type="domain" description="Methyl-accepting transducer" evidence="6">
    <location>
        <begin position="595"/>
        <end position="824"/>
    </location>
</feature>
<comment type="caution">
    <text evidence="7">The sequence shown here is derived from an EMBL/GenBank/DDBJ whole genome shotgun (WGS) entry which is preliminary data.</text>
</comment>
<dbReference type="InterPro" id="IPR013587">
    <property type="entry name" value="Nitrate/nitrite_sensing"/>
</dbReference>
<dbReference type="STRING" id="28200.GCA_001572935_00609"/>
<organism evidence="7 8">
    <name type="scientific">Aliarcobacter skirrowii</name>
    <dbReference type="NCBI Taxonomy" id="28200"/>
    <lineage>
        <taxon>Bacteria</taxon>
        <taxon>Pseudomonadati</taxon>
        <taxon>Campylobacterota</taxon>
        <taxon>Epsilonproteobacteria</taxon>
        <taxon>Campylobacterales</taxon>
        <taxon>Arcobacteraceae</taxon>
        <taxon>Aliarcobacter</taxon>
    </lineage>
</organism>
<dbReference type="Proteomes" id="UP000245014">
    <property type="component" value="Unassembled WGS sequence"/>
</dbReference>
<reference evidence="7 8" key="1">
    <citation type="submission" date="2018-05" db="EMBL/GenBank/DDBJ databases">
        <title>Antimicrobial susceptibility testing and genomic analysis of Arcobacter skirrowii strains and one Arcobacter butzleri isolated from German poultry farms.</title>
        <authorList>
            <person name="Haenel I."/>
            <person name="Hotzel H."/>
            <person name="Tomaso H."/>
            <person name="Busch A."/>
        </authorList>
    </citation>
    <scope>NUCLEOTIDE SEQUENCE [LARGE SCALE GENOMIC DNA]</scope>
    <source>
        <strain evidence="8">v</strain>
    </source>
</reference>
<keyword evidence="5" id="KW-0812">Transmembrane</keyword>
<evidence type="ECO:0000256" key="3">
    <source>
        <dbReference type="PROSITE-ProRule" id="PRU00284"/>
    </source>
</evidence>
<dbReference type="PANTHER" id="PTHR43531:SF11">
    <property type="entry name" value="METHYL-ACCEPTING CHEMOTAXIS PROTEIN 3"/>
    <property type="match status" value="1"/>
</dbReference>
<dbReference type="Gene3D" id="1.10.287.950">
    <property type="entry name" value="Methyl-accepting chemotaxis protein"/>
    <property type="match status" value="1"/>
</dbReference>
<feature type="coiled-coil region" evidence="4">
    <location>
        <begin position="802"/>
        <end position="829"/>
    </location>
</feature>
<evidence type="ECO:0000256" key="4">
    <source>
        <dbReference type="SAM" id="Coils"/>
    </source>
</evidence>
<evidence type="ECO:0000313" key="7">
    <source>
        <dbReference type="EMBL" id="PWE23225.1"/>
    </source>
</evidence>
<keyword evidence="4" id="KW-0175">Coiled coil</keyword>
<evidence type="ECO:0000313" key="8">
    <source>
        <dbReference type="Proteomes" id="UP000245014"/>
    </source>
</evidence>
<feature type="transmembrane region" description="Helical" evidence="5">
    <location>
        <begin position="12"/>
        <end position="30"/>
    </location>
</feature>
<proteinExistence type="inferred from homology"/>
<evidence type="ECO:0000259" key="6">
    <source>
        <dbReference type="PROSITE" id="PS50111"/>
    </source>
</evidence>
<evidence type="ECO:0000256" key="1">
    <source>
        <dbReference type="ARBA" id="ARBA00022500"/>
    </source>
</evidence>
<dbReference type="Gene3D" id="1.20.120.1530">
    <property type="match status" value="1"/>
</dbReference>